<dbReference type="InterPro" id="IPR041698">
    <property type="entry name" value="Methyltransf_25"/>
</dbReference>
<gene>
    <name evidence="2" type="ORF">AM593_00039</name>
</gene>
<dbReference type="InterPro" id="IPR029063">
    <property type="entry name" value="SAM-dependent_MTases_sf"/>
</dbReference>
<dbReference type="Proteomes" id="UP000266721">
    <property type="component" value="Unassembled WGS sequence"/>
</dbReference>
<proteinExistence type="predicted"/>
<keyword evidence="3" id="KW-1185">Reference proteome</keyword>
<feature type="non-terminal residue" evidence="2">
    <location>
        <position position="1"/>
    </location>
</feature>
<dbReference type="SUPFAM" id="SSF53335">
    <property type="entry name" value="S-adenosyl-L-methionine-dependent methyltransferases"/>
    <property type="match status" value="1"/>
</dbReference>
<accession>A0A3L5TUV4</accession>
<dbReference type="AlphaFoldDB" id="A0A3L5TUV4"/>
<dbReference type="EMBL" id="KV583574">
    <property type="protein sequence ID" value="OPL33327.1"/>
    <property type="molecule type" value="Genomic_DNA"/>
</dbReference>
<protein>
    <recommendedName>
        <fullName evidence="1">Methyltransferase domain-containing protein</fullName>
    </recommendedName>
</protein>
<comment type="caution">
    <text evidence="2">The sequence shown here is derived from an EMBL/GenBank/DDBJ whole genome shotgun (WGS) entry which is preliminary data.</text>
</comment>
<evidence type="ECO:0000259" key="1">
    <source>
        <dbReference type="Pfam" id="PF13649"/>
    </source>
</evidence>
<dbReference type="Gene3D" id="3.40.50.150">
    <property type="entry name" value="Vaccinia Virus protein VP39"/>
    <property type="match status" value="1"/>
</dbReference>
<name>A0A3L5TUV4_MYTGA</name>
<dbReference type="CDD" id="cd02440">
    <property type="entry name" value="AdoMet_MTases"/>
    <property type="match status" value="1"/>
</dbReference>
<dbReference type="Pfam" id="PF13649">
    <property type="entry name" value="Methyltransf_25"/>
    <property type="match status" value="1"/>
</dbReference>
<reference evidence="2 3" key="1">
    <citation type="journal article" date="2016" name="PLoS ONE">
        <title>A First Insight into the Genome of the Filter-Feeder Mussel Mytilus galloprovincialis.</title>
        <authorList>
            <person name="Murgarella M."/>
            <person name="Puiu D."/>
            <person name="Novoa B."/>
            <person name="Figueras A."/>
            <person name="Posada D."/>
            <person name="Canchaya C."/>
        </authorList>
    </citation>
    <scope>NUCLEOTIDE SEQUENCE [LARGE SCALE GENOMIC DNA]</scope>
    <source>
        <tissue evidence="2">Muscle</tissue>
    </source>
</reference>
<sequence length="82" mass="9074">MTAETVASLFDISACDNTEILDIGAGTGLVATQLRKYGFSKIDALEPSIGMLNLARKRNLYRNYYNCYLTSDAIPDVKDTYV</sequence>
<feature type="domain" description="Methyltransferase" evidence="1">
    <location>
        <begin position="20"/>
        <end position="64"/>
    </location>
</feature>
<evidence type="ECO:0000313" key="3">
    <source>
        <dbReference type="Proteomes" id="UP000266721"/>
    </source>
</evidence>
<organism evidence="2 3">
    <name type="scientific">Mytilus galloprovincialis</name>
    <name type="common">Mediterranean mussel</name>
    <dbReference type="NCBI Taxonomy" id="29158"/>
    <lineage>
        <taxon>Eukaryota</taxon>
        <taxon>Metazoa</taxon>
        <taxon>Spiralia</taxon>
        <taxon>Lophotrochozoa</taxon>
        <taxon>Mollusca</taxon>
        <taxon>Bivalvia</taxon>
        <taxon>Autobranchia</taxon>
        <taxon>Pteriomorphia</taxon>
        <taxon>Mytilida</taxon>
        <taxon>Mytiloidea</taxon>
        <taxon>Mytilidae</taxon>
        <taxon>Mytilinae</taxon>
        <taxon>Mytilus</taxon>
    </lineage>
</organism>
<evidence type="ECO:0000313" key="2">
    <source>
        <dbReference type="EMBL" id="OPL33327.1"/>
    </source>
</evidence>